<dbReference type="EMBL" id="VFWZ01000002">
    <property type="protein sequence ID" value="TPN88052.1"/>
    <property type="molecule type" value="Genomic_DNA"/>
</dbReference>
<dbReference type="OrthoDB" id="9812754at2"/>
<dbReference type="InterPro" id="IPR029032">
    <property type="entry name" value="AhpD-like"/>
</dbReference>
<dbReference type="Proteomes" id="UP000315540">
    <property type="component" value="Unassembled WGS sequence"/>
</dbReference>
<sequence>MDSTKTERFKKGWEKLKEIDGQAGVNVIESLKNVSPDLGKYTIEYPFGDVYSREILDNRTKEIAVVAALVAMGNASPQLKVHINAALNVGVTEQELSEIMILMSVYAGFPSALNGTFTLKEVIEERKEEK</sequence>
<comment type="caution">
    <text evidence="2">The sequence shown here is derived from an EMBL/GenBank/DDBJ whole genome shotgun (WGS) entry which is preliminary data.</text>
</comment>
<dbReference type="SUPFAM" id="SSF69118">
    <property type="entry name" value="AhpD-like"/>
    <property type="match status" value="1"/>
</dbReference>
<organism evidence="2 3">
    <name type="scientific">Aquimarina algicola</name>
    <dbReference type="NCBI Taxonomy" id="2589995"/>
    <lineage>
        <taxon>Bacteria</taxon>
        <taxon>Pseudomonadati</taxon>
        <taxon>Bacteroidota</taxon>
        <taxon>Flavobacteriia</taxon>
        <taxon>Flavobacteriales</taxon>
        <taxon>Flavobacteriaceae</taxon>
        <taxon>Aquimarina</taxon>
    </lineage>
</organism>
<dbReference type="AlphaFoldDB" id="A0A504JH72"/>
<evidence type="ECO:0000259" key="1">
    <source>
        <dbReference type="Pfam" id="PF02627"/>
    </source>
</evidence>
<gene>
    <name evidence="2" type="ORF">FHK87_04290</name>
</gene>
<evidence type="ECO:0000313" key="3">
    <source>
        <dbReference type="Proteomes" id="UP000315540"/>
    </source>
</evidence>
<dbReference type="Pfam" id="PF02627">
    <property type="entry name" value="CMD"/>
    <property type="match status" value="1"/>
</dbReference>
<reference evidence="2 3" key="1">
    <citation type="submission" date="2019-06" db="EMBL/GenBank/DDBJ databases">
        <authorList>
            <person name="Meng X."/>
        </authorList>
    </citation>
    <scope>NUCLEOTIDE SEQUENCE [LARGE SCALE GENOMIC DNA]</scope>
    <source>
        <strain evidence="2 3">M625</strain>
    </source>
</reference>
<dbReference type="InterPro" id="IPR052512">
    <property type="entry name" value="4CMD/NDH-1_regulator"/>
</dbReference>
<dbReference type="PANTHER" id="PTHR33570:SF10">
    <property type="entry name" value="GAMMA-CARBOXYMUCONOLACTONE DECARBOXYLASE"/>
    <property type="match status" value="1"/>
</dbReference>
<feature type="domain" description="Carboxymuconolactone decarboxylase-like" evidence="1">
    <location>
        <begin position="36"/>
        <end position="114"/>
    </location>
</feature>
<dbReference type="PANTHER" id="PTHR33570">
    <property type="entry name" value="4-CARBOXYMUCONOLACTONE DECARBOXYLASE FAMILY PROTEIN"/>
    <property type="match status" value="1"/>
</dbReference>
<dbReference type="InterPro" id="IPR003779">
    <property type="entry name" value="CMD-like"/>
</dbReference>
<proteinExistence type="predicted"/>
<protein>
    <submittedName>
        <fullName evidence="2">Carboxymuconolactone decarboxylase family protein</fullName>
    </submittedName>
</protein>
<keyword evidence="3" id="KW-1185">Reference proteome</keyword>
<evidence type="ECO:0000313" key="2">
    <source>
        <dbReference type="EMBL" id="TPN88052.1"/>
    </source>
</evidence>
<accession>A0A504JH72</accession>
<dbReference type="Gene3D" id="1.20.1290.10">
    <property type="entry name" value="AhpD-like"/>
    <property type="match status" value="1"/>
</dbReference>
<dbReference type="GO" id="GO:0051920">
    <property type="term" value="F:peroxiredoxin activity"/>
    <property type="evidence" value="ECO:0007669"/>
    <property type="project" value="InterPro"/>
</dbReference>
<name>A0A504JH72_9FLAO</name>